<dbReference type="InterPro" id="IPR051449">
    <property type="entry name" value="ABC-2_transporter_component"/>
</dbReference>
<dbReference type="GO" id="GO:0140359">
    <property type="term" value="F:ABC-type transporter activity"/>
    <property type="evidence" value="ECO:0007669"/>
    <property type="project" value="InterPro"/>
</dbReference>
<keyword evidence="5 8" id="KW-0812">Transmembrane</keyword>
<feature type="transmembrane region" description="Helical" evidence="8">
    <location>
        <begin position="24"/>
        <end position="43"/>
    </location>
</feature>
<feature type="transmembrane region" description="Helical" evidence="8">
    <location>
        <begin position="241"/>
        <end position="263"/>
    </location>
</feature>
<keyword evidence="4" id="KW-1003">Cell membrane</keyword>
<feature type="transmembrane region" description="Helical" evidence="8">
    <location>
        <begin position="201"/>
        <end position="220"/>
    </location>
</feature>
<name>A0A948W8W5_UNCEI</name>
<feature type="transmembrane region" description="Helical" evidence="8">
    <location>
        <begin position="275"/>
        <end position="295"/>
    </location>
</feature>
<protein>
    <submittedName>
        <fullName evidence="10">ABC transporter permease</fullName>
    </submittedName>
</protein>
<proteinExistence type="inferred from homology"/>
<dbReference type="InterPro" id="IPR013525">
    <property type="entry name" value="ABC2_TM"/>
</dbReference>
<dbReference type="Gene3D" id="3.40.1710.10">
    <property type="entry name" value="abc type-2 transporter like domain"/>
    <property type="match status" value="1"/>
</dbReference>
<gene>
    <name evidence="10" type="ORF">KJ970_19540</name>
</gene>
<feature type="domain" description="ABC transmembrane type-2" evidence="9">
    <location>
        <begin position="160"/>
        <end position="387"/>
    </location>
</feature>
<evidence type="ECO:0000259" key="9">
    <source>
        <dbReference type="PROSITE" id="PS51012"/>
    </source>
</evidence>
<dbReference type="PANTHER" id="PTHR30294:SF38">
    <property type="entry name" value="TRANSPORT PERMEASE PROTEIN"/>
    <property type="match status" value="1"/>
</dbReference>
<dbReference type="Pfam" id="PF12698">
    <property type="entry name" value="ABC2_membrane_3"/>
    <property type="match status" value="1"/>
</dbReference>
<comment type="caution">
    <text evidence="10">The sequence shown here is derived from an EMBL/GenBank/DDBJ whole genome shotgun (WGS) entry which is preliminary data.</text>
</comment>
<feature type="transmembrane region" description="Helical" evidence="8">
    <location>
        <begin position="362"/>
        <end position="384"/>
    </location>
</feature>
<dbReference type="AlphaFoldDB" id="A0A948W8W5"/>
<dbReference type="GO" id="GO:0005886">
    <property type="term" value="C:plasma membrane"/>
    <property type="evidence" value="ECO:0007669"/>
    <property type="project" value="UniProtKB-SubCell"/>
</dbReference>
<dbReference type="Proteomes" id="UP000777784">
    <property type="component" value="Unassembled WGS sequence"/>
</dbReference>
<dbReference type="PANTHER" id="PTHR30294">
    <property type="entry name" value="MEMBRANE COMPONENT OF ABC TRANSPORTER YHHJ-RELATED"/>
    <property type="match status" value="1"/>
</dbReference>
<sequence length="388" mass="42313">MQRLNHIIALAATEIRLTLRDRGALLWIFLMPLVFGFFFGSVIPSGSSSGSSVALNIVDLDLDILSRQLVSSLQGEGFTTTVHDTMPARDKLYRALIIPKGLTRNILSGQRDSLQFIQTKEAGTTGTMAAQVRIHKVIVRTLSALTETLAETPAETGEKHEVTEKELNALFQRPDLVTIKTTTARADRDTPGGFKQSMPGMIVMFVLQMSLIYGGIFMVLDRQTGRLRRLATTPAGPLQIFLGKILGLSILALMQTFVLVVVSRFLFHLHWGSPIALSILILAYIFSVASLGITLGAFAKTPEQARGLGLLFTMILSSLGGCWWPMEIVPKAGQIFGHLFPTAWAMDGMHQIISFGNGVSAILMPALVLCGYGLLFLLAGTALFRRVL</sequence>
<dbReference type="InterPro" id="IPR047817">
    <property type="entry name" value="ABC2_TM_bact-type"/>
</dbReference>
<evidence type="ECO:0000256" key="2">
    <source>
        <dbReference type="ARBA" id="ARBA00007783"/>
    </source>
</evidence>
<evidence type="ECO:0000256" key="3">
    <source>
        <dbReference type="ARBA" id="ARBA00022448"/>
    </source>
</evidence>
<reference evidence="10" key="1">
    <citation type="submission" date="2021-05" db="EMBL/GenBank/DDBJ databases">
        <title>Energy efficiency and biological interactions define the core microbiome of deep oligotrophic groundwater.</title>
        <authorList>
            <person name="Mehrshad M."/>
            <person name="Lopez-Fernandez M."/>
            <person name="Bell E."/>
            <person name="Bernier-Latmani R."/>
            <person name="Bertilsson S."/>
            <person name="Dopson M."/>
        </authorList>
    </citation>
    <scope>NUCLEOTIDE SEQUENCE</scope>
    <source>
        <strain evidence="10">Modern_marine.mb.64</strain>
    </source>
</reference>
<evidence type="ECO:0000256" key="4">
    <source>
        <dbReference type="ARBA" id="ARBA00022475"/>
    </source>
</evidence>
<keyword evidence="6 8" id="KW-1133">Transmembrane helix</keyword>
<dbReference type="PROSITE" id="PS51012">
    <property type="entry name" value="ABC_TM2"/>
    <property type="match status" value="1"/>
</dbReference>
<comment type="subcellular location">
    <subcellularLocation>
        <location evidence="1">Cell membrane</location>
        <topology evidence="1">Multi-pass membrane protein</topology>
    </subcellularLocation>
</comment>
<evidence type="ECO:0000256" key="8">
    <source>
        <dbReference type="SAM" id="Phobius"/>
    </source>
</evidence>
<dbReference type="EMBL" id="JAHJDP010000114">
    <property type="protein sequence ID" value="MBU2693116.1"/>
    <property type="molecule type" value="Genomic_DNA"/>
</dbReference>
<evidence type="ECO:0000313" key="11">
    <source>
        <dbReference type="Proteomes" id="UP000777784"/>
    </source>
</evidence>
<evidence type="ECO:0000313" key="10">
    <source>
        <dbReference type="EMBL" id="MBU2693116.1"/>
    </source>
</evidence>
<evidence type="ECO:0000256" key="6">
    <source>
        <dbReference type="ARBA" id="ARBA00022989"/>
    </source>
</evidence>
<keyword evidence="7 8" id="KW-0472">Membrane</keyword>
<comment type="similarity">
    <text evidence="2">Belongs to the ABC-2 integral membrane protein family.</text>
</comment>
<evidence type="ECO:0000256" key="5">
    <source>
        <dbReference type="ARBA" id="ARBA00022692"/>
    </source>
</evidence>
<evidence type="ECO:0000256" key="1">
    <source>
        <dbReference type="ARBA" id="ARBA00004651"/>
    </source>
</evidence>
<accession>A0A948W8W5</accession>
<evidence type="ECO:0000256" key="7">
    <source>
        <dbReference type="ARBA" id="ARBA00023136"/>
    </source>
</evidence>
<feature type="transmembrane region" description="Helical" evidence="8">
    <location>
        <begin position="307"/>
        <end position="326"/>
    </location>
</feature>
<keyword evidence="3" id="KW-0813">Transport</keyword>
<organism evidence="10 11">
    <name type="scientific">Eiseniibacteriota bacterium</name>
    <dbReference type="NCBI Taxonomy" id="2212470"/>
    <lineage>
        <taxon>Bacteria</taxon>
        <taxon>Candidatus Eiseniibacteriota</taxon>
    </lineage>
</organism>